<dbReference type="OrthoDB" id="4062651at2759"/>
<dbReference type="InterPro" id="IPR050198">
    <property type="entry name" value="Non-receptor_tyrosine_kinases"/>
</dbReference>
<feature type="region of interest" description="Disordered" evidence="3">
    <location>
        <begin position="377"/>
        <end position="434"/>
    </location>
</feature>
<dbReference type="PANTHER" id="PTHR24418">
    <property type="entry name" value="TYROSINE-PROTEIN KINASE"/>
    <property type="match status" value="1"/>
</dbReference>
<evidence type="ECO:0000313" key="6">
    <source>
        <dbReference type="EMBL" id="CAE8680738.1"/>
    </source>
</evidence>
<dbReference type="GO" id="GO:0005524">
    <property type="term" value="F:ATP binding"/>
    <property type="evidence" value="ECO:0007669"/>
    <property type="project" value="UniProtKB-KW"/>
</dbReference>
<dbReference type="EMBL" id="CAJNNV010033167">
    <property type="protein sequence ID" value="CAE8642511.1"/>
    <property type="molecule type" value="Genomic_DNA"/>
</dbReference>
<reference evidence="6" key="1">
    <citation type="submission" date="2021-02" db="EMBL/GenBank/DDBJ databases">
        <authorList>
            <person name="Dougan E. K."/>
            <person name="Rhodes N."/>
            <person name="Thang M."/>
            <person name="Chan C."/>
        </authorList>
    </citation>
    <scope>NUCLEOTIDE SEQUENCE</scope>
</reference>
<dbReference type="GO" id="GO:0004672">
    <property type="term" value="F:protein kinase activity"/>
    <property type="evidence" value="ECO:0007669"/>
    <property type="project" value="InterPro"/>
</dbReference>
<accession>A0A813JMN9</accession>
<dbReference type="InterPro" id="IPR000719">
    <property type="entry name" value="Prot_kinase_dom"/>
</dbReference>
<dbReference type="EMBL" id="CAJNNW010025886">
    <property type="protein sequence ID" value="CAE8680738.1"/>
    <property type="molecule type" value="Genomic_DNA"/>
</dbReference>
<evidence type="ECO:0000313" key="8">
    <source>
        <dbReference type="Proteomes" id="UP000654075"/>
    </source>
</evidence>
<keyword evidence="2" id="KW-0067">ATP-binding</keyword>
<feature type="domain" description="Protein kinase" evidence="4">
    <location>
        <begin position="83"/>
        <end position="371"/>
    </location>
</feature>
<evidence type="ECO:0000256" key="1">
    <source>
        <dbReference type="ARBA" id="ARBA00022741"/>
    </source>
</evidence>
<evidence type="ECO:0000256" key="3">
    <source>
        <dbReference type="SAM" id="MobiDB-lite"/>
    </source>
</evidence>
<name>A0A813JMN9_POLGL</name>
<evidence type="ECO:0000256" key="2">
    <source>
        <dbReference type="ARBA" id="ARBA00022840"/>
    </source>
</evidence>
<evidence type="ECO:0000313" key="5">
    <source>
        <dbReference type="EMBL" id="CAE8642511.1"/>
    </source>
</evidence>
<keyword evidence="8" id="KW-1185">Reference proteome</keyword>
<keyword evidence="1" id="KW-0547">Nucleotide-binding</keyword>
<evidence type="ECO:0000259" key="4">
    <source>
        <dbReference type="PROSITE" id="PS50011"/>
    </source>
</evidence>
<proteinExistence type="predicted"/>
<protein>
    <recommendedName>
        <fullName evidence="4">Protein kinase domain-containing protein</fullName>
    </recommendedName>
</protein>
<gene>
    <name evidence="5" type="ORF">PGLA1383_LOCUS56996</name>
    <name evidence="6" type="ORF">PGLA2088_LOCUS22085</name>
</gene>
<dbReference type="AlphaFoldDB" id="A0A813JMN9"/>
<sequence length="608" mass="65753">MATSQGGPLQQRRRLSASPPGRAQSPVRRGRAASADRQGGSLRVSVAEPLRPAATDGTRRPHVPPAREFPPLPGLVSLPLEALSIGSIIGKGRFKNVHRGILKSPTNDPSTSSSDKDIVVIRYAKGKAECARELQVLSRLAELPGSSQFVPRLWGACDQGRDLIVVQERATFGSLKAVLLAEDERTPRITPAHGLRIAAQVSRAMSCLQSVRVVHADLSCRNVLACRVEEDPRSVEVKVTDFGLSVMLKEGVDFENRKQPQATRWCSPETVAFQKLSHRADAWSLGTLFWELFSGGKSPWVLMEKRTDVTARLKSLTEIAQNEAAADVSGDFPAQEGYPSAAHAVLLSCLQVSEHPRPAFNALVDSFERIIMEQENPSPVEEQVQEPVPSNVSLWTPSLQDSPEPTPTLSETAPPAQGSGFGTPSTSATPNAPLHFDGGRKLKYETKLAALLADQEARLGRLADMAQVERLEGRFRPGWSAPGLPLRDFLTPLFANGQPQDPASAGIVAGGSGFWTLQSLIKPNFLRKQEFLDKADAWAAFVESADQRTSCKLRDPRGVDRASSSWLAMDQLLQLSSSCAGSSTPLASSCAGSVQLAWGRAPEPQIRI</sequence>
<dbReference type="Pfam" id="PF07714">
    <property type="entry name" value="PK_Tyr_Ser-Thr"/>
    <property type="match status" value="1"/>
</dbReference>
<evidence type="ECO:0000313" key="7">
    <source>
        <dbReference type="Proteomes" id="UP000626109"/>
    </source>
</evidence>
<dbReference type="Gene3D" id="1.10.510.10">
    <property type="entry name" value="Transferase(Phosphotransferase) domain 1"/>
    <property type="match status" value="1"/>
</dbReference>
<comment type="caution">
    <text evidence="6">The sequence shown here is derived from an EMBL/GenBank/DDBJ whole genome shotgun (WGS) entry which is preliminary data.</text>
</comment>
<feature type="compositionally biased region" description="Polar residues" evidence="3">
    <location>
        <begin position="388"/>
        <end position="411"/>
    </location>
</feature>
<feature type="region of interest" description="Disordered" evidence="3">
    <location>
        <begin position="1"/>
        <end position="71"/>
    </location>
</feature>
<dbReference type="InterPro" id="IPR001245">
    <property type="entry name" value="Ser-Thr/Tyr_kinase_cat_dom"/>
</dbReference>
<dbReference type="PROSITE" id="PS50011">
    <property type="entry name" value="PROTEIN_KINASE_DOM"/>
    <property type="match status" value="1"/>
</dbReference>
<dbReference type="InterPro" id="IPR011009">
    <property type="entry name" value="Kinase-like_dom_sf"/>
</dbReference>
<dbReference type="Proteomes" id="UP000626109">
    <property type="component" value="Unassembled WGS sequence"/>
</dbReference>
<organism evidence="6 7">
    <name type="scientific">Polarella glacialis</name>
    <name type="common">Dinoflagellate</name>
    <dbReference type="NCBI Taxonomy" id="89957"/>
    <lineage>
        <taxon>Eukaryota</taxon>
        <taxon>Sar</taxon>
        <taxon>Alveolata</taxon>
        <taxon>Dinophyceae</taxon>
        <taxon>Suessiales</taxon>
        <taxon>Suessiaceae</taxon>
        <taxon>Polarella</taxon>
    </lineage>
</organism>
<dbReference type="SUPFAM" id="SSF56112">
    <property type="entry name" value="Protein kinase-like (PK-like)"/>
    <property type="match status" value="1"/>
</dbReference>
<dbReference type="Proteomes" id="UP000654075">
    <property type="component" value="Unassembled WGS sequence"/>
</dbReference>